<evidence type="ECO:0000313" key="2">
    <source>
        <dbReference type="EMBL" id="KAA6187844.1"/>
    </source>
</evidence>
<accession>A0A5M8FVJ5</accession>
<dbReference type="RefSeq" id="WP_150089487.1">
    <property type="nucleotide sequence ID" value="NZ_JBFUOH010000103.1"/>
</dbReference>
<reference evidence="2 3" key="1">
    <citation type="submission" date="2019-09" db="EMBL/GenBank/DDBJ databases">
        <title>Whole-genome sequence of the purple sulfur bacterium Thiohalocapsa marina DSM 19078.</title>
        <authorList>
            <person name="Kyndt J.A."/>
            <person name="Meyer T.E."/>
        </authorList>
    </citation>
    <scope>NUCLEOTIDE SEQUENCE [LARGE SCALE GENOMIC DNA]</scope>
    <source>
        <strain evidence="2 3">DSM 19078</strain>
    </source>
</reference>
<comment type="caution">
    <text evidence="2">The sequence shown here is derived from an EMBL/GenBank/DDBJ whole genome shotgun (WGS) entry which is preliminary data.</text>
</comment>
<keyword evidence="3" id="KW-1185">Reference proteome</keyword>
<proteinExistence type="predicted"/>
<protein>
    <submittedName>
        <fullName evidence="2">Uncharacterized protein</fullName>
    </submittedName>
</protein>
<feature type="signal peptide" evidence="1">
    <location>
        <begin position="1"/>
        <end position="38"/>
    </location>
</feature>
<evidence type="ECO:0000313" key="3">
    <source>
        <dbReference type="Proteomes" id="UP000322981"/>
    </source>
</evidence>
<feature type="chain" id="PRO_5024269852" evidence="1">
    <location>
        <begin position="39"/>
        <end position="103"/>
    </location>
</feature>
<dbReference type="EMBL" id="VWXX01000001">
    <property type="protein sequence ID" value="KAA6187844.1"/>
    <property type="molecule type" value="Genomic_DNA"/>
</dbReference>
<name>A0A5M8FVJ5_9GAMM</name>
<evidence type="ECO:0000256" key="1">
    <source>
        <dbReference type="SAM" id="SignalP"/>
    </source>
</evidence>
<keyword evidence="1" id="KW-0732">Signal</keyword>
<gene>
    <name evidence="2" type="ORF">F2Q65_00975</name>
</gene>
<dbReference type="Proteomes" id="UP000322981">
    <property type="component" value="Unassembled WGS sequence"/>
</dbReference>
<sequence>MSRKSPSPSATRSGRHSRPALLFTAALLAPLAALNQGAAQVPVTPDSTAELLDDTAAPLSTLEHWEQQFPPKKHSYLKQWLRLSEKKGLRKLLTPIQYTAAQT</sequence>
<dbReference type="AlphaFoldDB" id="A0A5M8FVJ5"/>
<organism evidence="2 3">
    <name type="scientific">Thiohalocapsa marina</name>
    <dbReference type="NCBI Taxonomy" id="424902"/>
    <lineage>
        <taxon>Bacteria</taxon>
        <taxon>Pseudomonadati</taxon>
        <taxon>Pseudomonadota</taxon>
        <taxon>Gammaproteobacteria</taxon>
        <taxon>Chromatiales</taxon>
        <taxon>Chromatiaceae</taxon>
        <taxon>Thiohalocapsa</taxon>
    </lineage>
</organism>